<sequence length="455" mass="50848">MPAKGSRGRSVLRSSTISDPPLVEPPSTRCKRKQTNVAEGENNNDIVPSRKKTKRTTADFASLFSEEDHAKGVVEDVSVVGPKTSRTRLLELLEKRISKKERRLSSKAPQKTPNPNSPTAHVEGIKGFICSQKTPSPDAPIAHVEGRSLDCSTSEEAGTSDPQEIDYQIYSNKVLEKMLQEVGLDTFGMDKLKLVENCKVYHELIIPPVTCDLEDPVASTSTAQKESDATQRSFTFSTTSKEVLEWGSRYGRNDKEPSPKSLPSLEHGTLLFPRPRPTDLSRSNSMQSKSKKGKEKECRESDSDYIPEDEELFNHQDLEFEQTENHRSKVMQPGMVSDDEALLKDEELFNHQDLEFEHIENHRSEGMQSGMVSDDEALPKESALSNKELTRLWKETKVSLIKANKRIEKLECELKSLSEAVMTSVGNRNSGNINGQARGGRTARPTKSRKHGIAK</sequence>
<evidence type="ECO:0000256" key="1">
    <source>
        <dbReference type="SAM" id="MobiDB-lite"/>
    </source>
</evidence>
<accession>F4RKC8</accession>
<dbReference type="RefSeq" id="XP_007409515.1">
    <property type="nucleotide sequence ID" value="XM_007409453.1"/>
</dbReference>
<gene>
    <name evidence="2" type="ORF">MELLADRAFT_85983</name>
</gene>
<feature type="compositionally biased region" description="Polar residues" evidence="1">
    <location>
        <begin position="35"/>
        <end position="46"/>
    </location>
</feature>
<dbReference type="EMBL" id="GL883105">
    <property type="protein sequence ID" value="EGG07073.1"/>
    <property type="molecule type" value="Genomic_DNA"/>
</dbReference>
<dbReference type="KEGG" id="mlr:MELLADRAFT_85983"/>
<feature type="region of interest" description="Disordered" evidence="1">
    <location>
        <begin position="100"/>
        <end position="122"/>
    </location>
</feature>
<feature type="region of interest" description="Disordered" evidence="1">
    <location>
        <begin position="1"/>
        <end position="55"/>
    </location>
</feature>
<feature type="compositionally biased region" description="Polar residues" evidence="1">
    <location>
        <begin position="425"/>
        <end position="435"/>
    </location>
</feature>
<feature type="compositionally biased region" description="Basic residues" evidence="1">
    <location>
        <begin position="444"/>
        <end position="455"/>
    </location>
</feature>
<dbReference type="VEuPathDB" id="FungiDB:MELLADRAFT_85983"/>
<dbReference type="GeneID" id="18934037"/>
<organism evidence="3">
    <name type="scientific">Melampsora larici-populina (strain 98AG31 / pathotype 3-4-7)</name>
    <name type="common">Poplar leaf rust fungus</name>
    <dbReference type="NCBI Taxonomy" id="747676"/>
    <lineage>
        <taxon>Eukaryota</taxon>
        <taxon>Fungi</taxon>
        <taxon>Dikarya</taxon>
        <taxon>Basidiomycota</taxon>
        <taxon>Pucciniomycotina</taxon>
        <taxon>Pucciniomycetes</taxon>
        <taxon>Pucciniales</taxon>
        <taxon>Melampsoraceae</taxon>
        <taxon>Melampsora</taxon>
    </lineage>
</organism>
<evidence type="ECO:0000313" key="2">
    <source>
        <dbReference type="EMBL" id="EGG07073.1"/>
    </source>
</evidence>
<feature type="region of interest" description="Disordered" evidence="1">
    <location>
        <begin position="425"/>
        <end position="455"/>
    </location>
</feature>
<dbReference type="Proteomes" id="UP000001072">
    <property type="component" value="Unassembled WGS sequence"/>
</dbReference>
<feature type="compositionally biased region" description="Polar residues" evidence="1">
    <location>
        <begin position="107"/>
        <end position="119"/>
    </location>
</feature>
<keyword evidence="3" id="KW-1185">Reference proteome</keyword>
<feature type="region of interest" description="Disordered" evidence="1">
    <location>
        <begin position="247"/>
        <end position="303"/>
    </location>
</feature>
<proteinExistence type="predicted"/>
<dbReference type="InParanoid" id="F4RKC8"/>
<protein>
    <submittedName>
        <fullName evidence="2">Uncharacterized protein</fullName>
    </submittedName>
</protein>
<evidence type="ECO:0000313" key="3">
    <source>
        <dbReference type="Proteomes" id="UP000001072"/>
    </source>
</evidence>
<dbReference type="AlphaFoldDB" id="F4RKC8"/>
<reference evidence="3" key="1">
    <citation type="journal article" date="2011" name="Proc. Natl. Acad. Sci. U.S.A.">
        <title>Obligate biotrophy features unraveled by the genomic analysis of rust fungi.</title>
        <authorList>
            <person name="Duplessis S."/>
            <person name="Cuomo C.A."/>
            <person name="Lin Y.-C."/>
            <person name="Aerts A."/>
            <person name="Tisserant E."/>
            <person name="Veneault-Fourrey C."/>
            <person name="Joly D.L."/>
            <person name="Hacquard S."/>
            <person name="Amselem J."/>
            <person name="Cantarel B.L."/>
            <person name="Chiu R."/>
            <person name="Coutinho P.M."/>
            <person name="Feau N."/>
            <person name="Field M."/>
            <person name="Frey P."/>
            <person name="Gelhaye E."/>
            <person name="Goldberg J."/>
            <person name="Grabherr M.G."/>
            <person name="Kodira C.D."/>
            <person name="Kohler A."/>
            <person name="Kuees U."/>
            <person name="Lindquist E.A."/>
            <person name="Lucas S.M."/>
            <person name="Mago R."/>
            <person name="Mauceli E."/>
            <person name="Morin E."/>
            <person name="Murat C."/>
            <person name="Pangilinan J.L."/>
            <person name="Park R."/>
            <person name="Pearson M."/>
            <person name="Quesneville H."/>
            <person name="Rouhier N."/>
            <person name="Sakthikumar S."/>
            <person name="Salamov A.A."/>
            <person name="Schmutz J."/>
            <person name="Selles B."/>
            <person name="Shapiro H."/>
            <person name="Tanguay P."/>
            <person name="Tuskan G.A."/>
            <person name="Henrissat B."/>
            <person name="Van de Peer Y."/>
            <person name="Rouze P."/>
            <person name="Ellis J.G."/>
            <person name="Dodds P.N."/>
            <person name="Schein J.E."/>
            <person name="Zhong S."/>
            <person name="Hamelin R.C."/>
            <person name="Grigoriev I.V."/>
            <person name="Szabo L.J."/>
            <person name="Martin F."/>
        </authorList>
    </citation>
    <scope>NUCLEOTIDE SEQUENCE [LARGE SCALE GENOMIC DNA]</scope>
    <source>
        <strain evidence="3">98AG31 / pathotype 3-4-7</strain>
    </source>
</reference>
<dbReference type="HOGENOM" id="CLU_650662_0_0_1"/>
<name>F4RKC8_MELLP</name>